<keyword evidence="8" id="KW-0460">Magnesium</keyword>
<feature type="domain" description="Polymerase nucleotidyl transferase" evidence="10">
    <location>
        <begin position="15"/>
        <end position="94"/>
    </location>
</feature>
<keyword evidence="5" id="KW-0479">Metal-binding</keyword>
<dbReference type="GO" id="GO:0016779">
    <property type="term" value="F:nucleotidyltransferase activity"/>
    <property type="evidence" value="ECO:0007669"/>
    <property type="project" value="UniProtKB-KW"/>
</dbReference>
<evidence type="ECO:0000256" key="9">
    <source>
        <dbReference type="ARBA" id="ARBA00038276"/>
    </source>
</evidence>
<evidence type="ECO:0000256" key="2">
    <source>
        <dbReference type="ARBA" id="ARBA00022649"/>
    </source>
</evidence>
<dbReference type="GO" id="GO:0005524">
    <property type="term" value="F:ATP binding"/>
    <property type="evidence" value="ECO:0007669"/>
    <property type="project" value="UniProtKB-KW"/>
</dbReference>
<sequence>MSKDQILRIIQQEKPFLLEKYKVSDIGVFGSVSRGEEKKESDIDILVDFRKETPSLFGLIKLKHYLEDKFGKKVDLIHKSMIKKTLREQILNEVIMA</sequence>
<organism evidence="11 12">
    <name type="scientific">Candidatus Roizmanbacteria bacterium GW2011_GWC2_41_7</name>
    <dbReference type="NCBI Taxonomy" id="1618487"/>
    <lineage>
        <taxon>Bacteria</taxon>
        <taxon>Candidatus Roizmaniibacteriota</taxon>
    </lineage>
</organism>
<evidence type="ECO:0000313" key="11">
    <source>
        <dbReference type="EMBL" id="KKS21144.1"/>
    </source>
</evidence>
<dbReference type="GO" id="GO:0046872">
    <property type="term" value="F:metal ion binding"/>
    <property type="evidence" value="ECO:0007669"/>
    <property type="project" value="UniProtKB-KW"/>
</dbReference>
<keyword evidence="4" id="KW-0548">Nucleotidyltransferase</keyword>
<dbReference type="EMBL" id="LCBY01000043">
    <property type="protein sequence ID" value="KKS21144.1"/>
    <property type="molecule type" value="Genomic_DNA"/>
</dbReference>
<name>A0A0G0X7Y0_9BACT</name>
<dbReference type="Pfam" id="PF01909">
    <property type="entry name" value="NTP_transf_2"/>
    <property type="match status" value="1"/>
</dbReference>
<dbReference type="CDD" id="cd05403">
    <property type="entry name" value="NT_KNTase_like"/>
    <property type="match status" value="1"/>
</dbReference>
<dbReference type="InterPro" id="IPR002934">
    <property type="entry name" value="Polymerase_NTP_transf_dom"/>
</dbReference>
<dbReference type="Proteomes" id="UP000034371">
    <property type="component" value="Unassembled WGS sequence"/>
</dbReference>
<evidence type="ECO:0000256" key="5">
    <source>
        <dbReference type="ARBA" id="ARBA00022723"/>
    </source>
</evidence>
<evidence type="ECO:0000256" key="1">
    <source>
        <dbReference type="ARBA" id="ARBA00001946"/>
    </source>
</evidence>
<evidence type="ECO:0000256" key="4">
    <source>
        <dbReference type="ARBA" id="ARBA00022695"/>
    </source>
</evidence>
<dbReference type="PANTHER" id="PTHR33571">
    <property type="entry name" value="SSL8005 PROTEIN"/>
    <property type="match status" value="1"/>
</dbReference>
<comment type="similarity">
    <text evidence="9">Belongs to the MntA antitoxin family.</text>
</comment>
<evidence type="ECO:0000256" key="3">
    <source>
        <dbReference type="ARBA" id="ARBA00022679"/>
    </source>
</evidence>
<evidence type="ECO:0000259" key="10">
    <source>
        <dbReference type="Pfam" id="PF01909"/>
    </source>
</evidence>
<gene>
    <name evidence="11" type="ORF">UU78_C0043G0002</name>
</gene>
<dbReference type="SUPFAM" id="SSF81301">
    <property type="entry name" value="Nucleotidyltransferase"/>
    <property type="match status" value="1"/>
</dbReference>
<reference evidence="11 12" key="1">
    <citation type="journal article" date="2015" name="Nature">
        <title>rRNA introns, odd ribosomes, and small enigmatic genomes across a large radiation of phyla.</title>
        <authorList>
            <person name="Brown C.T."/>
            <person name="Hug L.A."/>
            <person name="Thomas B.C."/>
            <person name="Sharon I."/>
            <person name="Castelle C.J."/>
            <person name="Singh A."/>
            <person name="Wilkins M.J."/>
            <person name="Williams K.H."/>
            <person name="Banfield J.F."/>
        </authorList>
    </citation>
    <scope>NUCLEOTIDE SEQUENCE [LARGE SCALE GENOMIC DNA]</scope>
</reference>
<comment type="caution">
    <text evidence="11">The sequence shown here is derived from an EMBL/GenBank/DDBJ whole genome shotgun (WGS) entry which is preliminary data.</text>
</comment>
<proteinExistence type="inferred from homology"/>
<keyword evidence="2" id="KW-1277">Toxin-antitoxin system</keyword>
<accession>A0A0G0X7Y0</accession>
<protein>
    <submittedName>
        <fullName evidence="11">Nucleotidyltransferase</fullName>
    </submittedName>
</protein>
<evidence type="ECO:0000256" key="6">
    <source>
        <dbReference type="ARBA" id="ARBA00022741"/>
    </source>
</evidence>
<dbReference type="InterPro" id="IPR043519">
    <property type="entry name" value="NT_sf"/>
</dbReference>
<dbReference type="PANTHER" id="PTHR33571:SF14">
    <property type="entry name" value="PROTEIN ADENYLYLTRANSFERASE MJ0435-RELATED"/>
    <property type="match status" value="1"/>
</dbReference>
<dbReference type="InterPro" id="IPR052038">
    <property type="entry name" value="Type-VII_TA_antitoxin"/>
</dbReference>
<dbReference type="AlphaFoldDB" id="A0A0G0X7Y0"/>
<evidence type="ECO:0000256" key="8">
    <source>
        <dbReference type="ARBA" id="ARBA00022842"/>
    </source>
</evidence>
<dbReference type="Gene3D" id="3.30.460.10">
    <property type="entry name" value="Beta Polymerase, domain 2"/>
    <property type="match status" value="1"/>
</dbReference>
<keyword evidence="3 11" id="KW-0808">Transferase</keyword>
<comment type="cofactor">
    <cofactor evidence="1">
        <name>Mg(2+)</name>
        <dbReference type="ChEBI" id="CHEBI:18420"/>
    </cofactor>
</comment>
<evidence type="ECO:0000313" key="12">
    <source>
        <dbReference type="Proteomes" id="UP000034371"/>
    </source>
</evidence>
<keyword evidence="7" id="KW-0067">ATP-binding</keyword>
<evidence type="ECO:0000256" key="7">
    <source>
        <dbReference type="ARBA" id="ARBA00022840"/>
    </source>
</evidence>
<keyword evidence="6" id="KW-0547">Nucleotide-binding</keyword>